<feature type="compositionally biased region" description="Polar residues" evidence="1">
    <location>
        <begin position="260"/>
        <end position="286"/>
    </location>
</feature>
<organism evidence="2 3">
    <name type="scientific">Uncinula necator</name>
    <name type="common">Grape powdery mildew</name>
    <dbReference type="NCBI Taxonomy" id="52586"/>
    <lineage>
        <taxon>Eukaryota</taxon>
        <taxon>Fungi</taxon>
        <taxon>Dikarya</taxon>
        <taxon>Ascomycota</taxon>
        <taxon>Pezizomycotina</taxon>
        <taxon>Leotiomycetes</taxon>
        <taxon>Erysiphales</taxon>
        <taxon>Erysiphaceae</taxon>
        <taxon>Erysiphe</taxon>
    </lineage>
</organism>
<evidence type="ECO:0000313" key="3">
    <source>
        <dbReference type="Proteomes" id="UP000030854"/>
    </source>
</evidence>
<feature type="region of interest" description="Disordered" evidence="1">
    <location>
        <begin position="1058"/>
        <end position="1081"/>
    </location>
</feature>
<comment type="caution">
    <text evidence="2">The sequence shown here is derived from an EMBL/GenBank/DDBJ whole genome shotgun (WGS) entry which is preliminary data.</text>
</comment>
<dbReference type="HOGENOM" id="CLU_272271_0_0_1"/>
<dbReference type="STRING" id="52586.A0A0B1P594"/>
<feature type="compositionally biased region" description="Polar residues" evidence="1">
    <location>
        <begin position="638"/>
        <end position="647"/>
    </location>
</feature>
<feature type="compositionally biased region" description="Polar residues" evidence="1">
    <location>
        <begin position="719"/>
        <end position="730"/>
    </location>
</feature>
<accession>A0A0B1P594</accession>
<reference evidence="2 3" key="1">
    <citation type="journal article" date="2014" name="BMC Genomics">
        <title>Adaptive genomic structural variation in the grape powdery mildew pathogen, Erysiphe necator.</title>
        <authorList>
            <person name="Jones L."/>
            <person name="Riaz S."/>
            <person name="Morales-Cruz A."/>
            <person name="Amrine K.C."/>
            <person name="McGuire B."/>
            <person name="Gubler W.D."/>
            <person name="Walker M.A."/>
            <person name="Cantu D."/>
        </authorList>
    </citation>
    <scope>NUCLEOTIDE SEQUENCE [LARGE SCALE GENOMIC DNA]</scope>
    <source>
        <strain evidence="3">c</strain>
    </source>
</reference>
<evidence type="ECO:0000313" key="2">
    <source>
        <dbReference type="EMBL" id="KHJ31799.1"/>
    </source>
</evidence>
<proteinExistence type="predicted"/>
<protein>
    <submittedName>
        <fullName evidence="2">Uncharacterized protein</fullName>
    </submittedName>
</protein>
<feature type="region of interest" description="Disordered" evidence="1">
    <location>
        <begin position="260"/>
        <end position="300"/>
    </location>
</feature>
<feature type="compositionally biased region" description="Basic and acidic residues" evidence="1">
    <location>
        <begin position="688"/>
        <end position="718"/>
    </location>
</feature>
<feature type="region of interest" description="Disordered" evidence="1">
    <location>
        <begin position="683"/>
        <end position="735"/>
    </location>
</feature>
<gene>
    <name evidence="2" type="ORF">EV44_g5874</name>
</gene>
<keyword evidence="3" id="KW-1185">Reference proteome</keyword>
<evidence type="ECO:0000256" key="1">
    <source>
        <dbReference type="SAM" id="MobiDB-lite"/>
    </source>
</evidence>
<feature type="region of interest" description="Disordered" evidence="1">
    <location>
        <begin position="638"/>
        <end position="663"/>
    </location>
</feature>
<dbReference type="AlphaFoldDB" id="A0A0B1P594"/>
<feature type="region of interest" description="Disordered" evidence="1">
    <location>
        <begin position="70"/>
        <end position="89"/>
    </location>
</feature>
<feature type="compositionally biased region" description="Pro residues" evidence="1">
    <location>
        <begin position="143"/>
        <end position="154"/>
    </location>
</feature>
<sequence>MAQSLPYSFYDGLPMIDSRAIPVTINPSLVTSSYQINQNQRKSKRWAVNRSVDSAQNDWGYMRDIHLSQTPFRSKKSQQSSSRAFQNSDKSNLLSDTVIDAFKNRNLPALPKAEDSRPRANSFEYDDESRFFSNNVIRRQQPSSPPPPSPPPKKVIPRRSFSHIVKSQTESKINKCFVAHPDSLVPGRSQRRSDVKENFYRTSEFQYNLGFCDSQKLRGQSSVPSQTSNLNQKNYQFSKSYSHPMMSRDKPWRQYTVERPSTSEYDRAVTSTSNKPLPFVPSSNIYQGKGGSEKSPKEEHHLEGLSKHECLCTTFEQNYDEIGWNTNFIGSHSEPKQDSDSLTINHTLSPKPQLPNLNRISLFGTDIFSQIQTENMLNTSNDIPKSAAVRPASKKESIVKSNFDPDSHYNLDKVAGTETLLSRIESIVDNARTSSSSKNSMGFISRSGPHVSASEIKIQGPEKFPEVSSKIILQSTEMNEKDHEMKVSHSNDNLRYLYKDSAVSTKSSSYDDFSQAKNTDDAQTEFGSIEASSNLSTTFDHKITSQQEEKDNLYSSHAEFYHQEPRQVMLSDSEHVSIKNPSVTNNILFQKTITKNNNCAIITKISPTAETLQPEKFEDPNKLENESAIKQIQGCMDSNTAIDSKNTSTEKTEKPHLVAQSTPKSINSDILAYELKVSSEASTYDTASSKKFEPPDHETVSEIRKDENSKYFESRDQPTSEPQLKTSPNYENKDLQQDIVRSLKSNYDDRKENCFQQPESSDSVEDYLNTYLPSEYDNYWASSLKLDADSHSIPNLSQLPNALGSLENNALSVAPLSPRKHDGDTPSYPESSIPTGYPTEDDNYSVSPISVLSPQSDFKCELVGNTPVSPISVVSDLSTKNELKCDLKPTNSSYSKFSDKKVSLELSRKTQFEKSACFTEENIEKDGGVIDKSTNYIDNASNCQSSLQDRELSYSVVPTVRSLLEPKFSSISPGQKISDKDLCSISSIPNPTQSMPHTVQLTSARLPSFRETLAIKCSRQKAQNFDEMRETFASIDIGLSVWIRQLKKQYSENESVLSSLSNPGLGETGAHVHTHEKKKKATGSNFVTLSPLNKHFIDSNPSSLLHSPHIKFSGGPNISNFQNFNSNNKLTGQQVQAKGKELFHTAGILSGKAGKAGMGLLAKGKSRLLSTEGDDKVDSHLFNTYLY</sequence>
<feature type="compositionally biased region" description="Basic and acidic residues" evidence="1">
    <location>
        <begin position="291"/>
        <end position="300"/>
    </location>
</feature>
<name>A0A0B1P594_UNCNE</name>
<feature type="region of interest" description="Disordered" evidence="1">
    <location>
        <begin position="138"/>
        <end position="157"/>
    </location>
</feature>
<dbReference type="EMBL" id="JNVN01002574">
    <property type="protein sequence ID" value="KHJ31799.1"/>
    <property type="molecule type" value="Genomic_DNA"/>
</dbReference>
<feature type="compositionally biased region" description="Basic residues" evidence="1">
    <location>
        <begin position="1072"/>
        <end position="1081"/>
    </location>
</feature>
<feature type="region of interest" description="Disordered" evidence="1">
    <location>
        <begin position="814"/>
        <end position="838"/>
    </location>
</feature>
<dbReference type="Proteomes" id="UP000030854">
    <property type="component" value="Unassembled WGS sequence"/>
</dbReference>